<feature type="transmembrane region" description="Helical" evidence="1">
    <location>
        <begin position="114"/>
        <end position="131"/>
    </location>
</feature>
<feature type="transmembrane region" description="Helical" evidence="1">
    <location>
        <begin position="54"/>
        <end position="76"/>
    </location>
</feature>
<dbReference type="Pfam" id="PF04892">
    <property type="entry name" value="VanZ"/>
    <property type="match status" value="1"/>
</dbReference>
<evidence type="ECO:0000259" key="2">
    <source>
        <dbReference type="Pfam" id="PF04892"/>
    </source>
</evidence>
<feature type="transmembrane region" description="Helical" evidence="1">
    <location>
        <begin position="83"/>
        <end position="102"/>
    </location>
</feature>
<keyword evidence="1" id="KW-0812">Transmembrane</keyword>
<organism evidence="3 4">
    <name type="scientific">Geoalkalibacter ferrihydriticus</name>
    <dbReference type="NCBI Taxonomy" id="392333"/>
    <lineage>
        <taxon>Bacteria</taxon>
        <taxon>Pseudomonadati</taxon>
        <taxon>Thermodesulfobacteriota</taxon>
        <taxon>Desulfuromonadia</taxon>
        <taxon>Desulfuromonadales</taxon>
        <taxon>Geoalkalibacteraceae</taxon>
        <taxon>Geoalkalibacter</taxon>
    </lineage>
</organism>
<proteinExistence type="predicted"/>
<keyword evidence="1" id="KW-1133">Transmembrane helix</keyword>
<accession>A0A1G9UBX2</accession>
<evidence type="ECO:0000313" key="3">
    <source>
        <dbReference type="EMBL" id="SDM57399.1"/>
    </source>
</evidence>
<dbReference type="Proteomes" id="UP000182146">
    <property type="component" value="Unassembled WGS sequence"/>
</dbReference>
<feature type="domain" description="VanZ-like" evidence="2">
    <location>
        <begin position="58"/>
        <end position="131"/>
    </location>
</feature>
<name>A0A1G9UBX2_9BACT</name>
<dbReference type="RefSeq" id="WP_052446424.1">
    <property type="nucleotide sequence ID" value="NZ_FNGU01000007.1"/>
</dbReference>
<dbReference type="NCBIfam" id="NF037970">
    <property type="entry name" value="vanZ_1"/>
    <property type="match status" value="1"/>
</dbReference>
<dbReference type="EMBL" id="FNGU01000007">
    <property type="protein sequence ID" value="SDM57399.1"/>
    <property type="molecule type" value="Genomic_DNA"/>
</dbReference>
<evidence type="ECO:0000313" key="4">
    <source>
        <dbReference type="Proteomes" id="UP000182146"/>
    </source>
</evidence>
<dbReference type="AlphaFoldDB" id="A0A1G9UBX2"/>
<dbReference type="PANTHER" id="PTHR28008">
    <property type="entry name" value="DOMAIN PROTEIN, PUTATIVE (AFU_ORTHOLOGUE AFUA_3G10980)-RELATED"/>
    <property type="match status" value="1"/>
</dbReference>
<dbReference type="STRING" id="392333.SAMN05660860_02791"/>
<dbReference type="PANTHER" id="PTHR28008:SF1">
    <property type="entry name" value="DOMAIN PROTEIN, PUTATIVE (AFU_ORTHOLOGUE AFUA_3G10980)-RELATED"/>
    <property type="match status" value="1"/>
</dbReference>
<protein>
    <submittedName>
        <fullName evidence="3">VanZ like family protein</fullName>
    </submittedName>
</protein>
<dbReference type="InterPro" id="IPR006976">
    <property type="entry name" value="VanZ-like"/>
</dbReference>
<keyword evidence="1" id="KW-0472">Membrane</keyword>
<sequence>MPQVRHRFSPAQRRIAVALPLLLMLAIFGLSSISFDLAAPEKSALGWMPPTLQNFLHIPLYGLLAFLWFGALAALGVAGRKRLMLAAFIAFTYGILDEWHQTTVPGRFGSWTDVALNSVGIFLALLFCVWFQRRFWRT</sequence>
<gene>
    <name evidence="3" type="ORF">SAMN05660860_02791</name>
</gene>
<reference evidence="3 4" key="1">
    <citation type="submission" date="2016-10" db="EMBL/GenBank/DDBJ databases">
        <authorList>
            <person name="de Groot N.N."/>
        </authorList>
    </citation>
    <scope>NUCLEOTIDE SEQUENCE [LARGE SCALE GENOMIC DNA]</scope>
    <source>
        <strain evidence="3 4">DSM 17813</strain>
    </source>
</reference>
<dbReference type="OrthoDB" id="5422112at2"/>
<evidence type="ECO:0000256" key="1">
    <source>
        <dbReference type="SAM" id="Phobius"/>
    </source>
</evidence>